<keyword evidence="1" id="KW-1133">Transmembrane helix</keyword>
<feature type="transmembrane region" description="Helical" evidence="1">
    <location>
        <begin position="42"/>
        <end position="64"/>
    </location>
</feature>
<gene>
    <name evidence="2" type="ORF">EDEG_02772</name>
</gene>
<keyword evidence="3" id="KW-1185">Reference proteome</keyword>
<organism evidence="2 3">
    <name type="scientific">Edhazardia aedis (strain USNM 41457)</name>
    <name type="common">Microsporidian parasite</name>
    <dbReference type="NCBI Taxonomy" id="1003232"/>
    <lineage>
        <taxon>Eukaryota</taxon>
        <taxon>Fungi</taxon>
        <taxon>Fungi incertae sedis</taxon>
        <taxon>Microsporidia</taxon>
        <taxon>Edhazardia</taxon>
    </lineage>
</organism>
<accession>J9D4T8</accession>
<reference evidence="2 3" key="1">
    <citation type="submission" date="2011-08" db="EMBL/GenBank/DDBJ databases">
        <authorList>
            <person name="Liu Z.J."/>
            <person name="Shi F.L."/>
            <person name="Lu J.Q."/>
            <person name="Li M."/>
            <person name="Wang Z.L."/>
        </authorList>
    </citation>
    <scope>NUCLEOTIDE SEQUENCE [LARGE SCALE GENOMIC DNA]</scope>
    <source>
        <strain evidence="2 3">USNM 41457</strain>
    </source>
</reference>
<evidence type="ECO:0000313" key="2">
    <source>
        <dbReference type="EMBL" id="EJW02831.1"/>
    </source>
</evidence>
<comment type="caution">
    <text evidence="2">The sequence shown here is derived from an EMBL/GenBank/DDBJ whole genome shotgun (WGS) entry which is preliminary data.</text>
</comment>
<dbReference type="InParanoid" id="J9D4T8"/>
<proteinExistence type="predicted"/>
<evidence type="ECO:0000256" key="1">
    <source>
        <dbReference type="SAM" id="Phobius"/>
    </source>
</evidence>
<keyword evidence="1" id="KW-0812">Transmembrane</keyword>
<reference evidence="3" key="2">
    <citation type="submission" date="2015-07" db="EMBL/GenBank/DDBJ databases">
        <title>Contrasting host-pathogen interactions and genome evolution in two generalist and specialist microsporidian pathogens of mosquitoes.</title>
        <authorList>
            <consortium name="The Broad Institute Genomics Platform"/>
            <consortium name="The Broad Institute Genome Sequencing Center for Infectious Disease"/>
            <person name="Cuomo C.A."/>
            <person name="Sanscrainte N.D."/>
            <person name="Goldberg J.M."/>
            <person name="Heiman D."/>
            <person name="Young S."/>
            <person name="Zeng Q."/>
            <person name="Becnel J.J."/>
            <person name="Birren B.W."/>
        </authorList>
    </citation>
    <scope>NUCLEOTIDE SEQUENCE [LARGE SCALE GENOMIC DNA]</scope>
    <source>
        <strain evidence="3">USNM 41457</strain>
    </source>
</reference>
<dbReference type="EMBL" id="AFBI03000054">
    <property type="protein sequence ID" value="EJW02831.1"/>
    <property type="molecule type" value="Genomic_DNA"/>
</dbReference>
<dbReference type="AlphaFoldDB" id="J9D4T8"/>
<feature type="transmembrane region" description="Helical" evidence="1">
    <location>
        <begin position="102"/>
        <end position="125"/>
    </location>
</feature>
<sequence>MVSPTNSKRFAVSIQLILLSKYSADCRWNVTNFHFSPCDVFLMWFIYSFLSDILKINVMLHYLFQIRRFNYKSFCNLYHFLSISYAFSFLLFSGTFTSFDKLFLNATINFFIVFYGNFVYFCFFLQKN</sequence>
<feature type="transmembrane region" description="Helical" evidence="1">
    <location>
        <begin position="76"/>
        <end position="96"/>
    </location>
</feature>
<dbReference type="Proteomes" id="UP000003163">
    <property type="component" value="Unassembled WGS sequence"/>
</dbReference>
<evidence type="ECO:0000313" key="3">
    <source>
        <dbReference type="Proteomes" id="UP000003163"/>
    </source>
</evidence>
<dbReference type="VEuPathDB" id="MicrosporidiaDB:EDEG_02772"/>
<name>J9D4T8_EDHAE</name>
<keyword evidence="1" id="KW-0472">Membrane</keyword>
<protein>
    <submittedName>
        <fullName evidence="2">Uncharacterized protein</fullName>
    </submittedName>
</protein>
<dbReference type="HOGENOM" id="CLU_1959551_0_0_1"/>